<dbReference type="AlphaFoldDB" id="A0A1B0FNQ4"/>
<organism evidence="1 2">
    <name type="scientific">Glossina morsitans morsitans</name>
    <name type="common">Savannah tsetse fly</name>
    <dbReference type="NCBI Taxonomy" id="37546"/>
    <lineage>
        <taxon>Eukaryota</taxon>
        <taxon>Metazoa</taxon>
        <taxon>Ecdysozoa</taxon>
        <taxon>Arthropoda</taxon>
        <taxon>Hexapoda</taxon>
        <taxon>Insecta</taxon>
        <taxon>Pterygota</taxon>
        <taxon>Neoptera</taxon>
        <taxon>Endopterygota</taxon>
        <taxon>Diptera</taxon>
        <taxon>Brachycera</taxon>
        <taxon>Muscomorpha</taxon>
        <taxon>Hippoboscoidea</taxon>
        <taxon>Glossinidae</taxon>
        <taxon>Glossina</taxon>
    </lineage>
</organism>
<dbReference type="EnsemblMetazoa" id="GMOY005533-RA">
    <property type="protein sequence ID" value="GMOY005533-PA"/>
    <property type="gene ID" value="GMOY005533"/>
</dbReference>
<accession>A0A1B0FNQ4</accession>
<name>A0A1B0FNQ4_GLOMM</name>
<dbReference type="EMBL" id="CCAG010016865">
    <property type="status" value="NOT_ANNOTATED_CDS"/>
    <property type="molecule type" value="Genomic_DNA"/>
</dbReference>
<keyword evidence="2" id="KW-1185">Reference proteome</keyword>
<reference evidence="1" key="1">
    <citation type="submission" date="2020-05" db="UniProtKB">
        <authorList>
            <consortium name="EnsemblMetazoa"/>
        </authorList>
    </citation>
    <scope>IDENTIFICATION</scope>
    <source>
        <strain evidence="1">Yale</strain>
    </source>
</reference>
<evidence type="ECO:0000313" key="2">
    <source>
        <dbReference type="Proteomes" id="UP000092444"/>
    </source>
</evidence>
<protein>
    <submittedName>
        <fullName evidence="1">Uncharacterized protein</fullName>
    </submittedName>
</protein>
<dbReference type="Proteomes" id="UP000092444">
    <property type="component" value="Unassembled WGS sequence"/>
</dbReference>
<sequence length="92" mass="10463">MDREIQQMMKIRPLQEALINYRATVSKYGTIMKKICISETSGLINVEMAVDDVKLKLPEPQKILPLSDLNTATNADYLRKQIVVAQKALELM</sequence>
<proteinExistence type="predicted"/>
<evidence type="ECO:0000313" key="1">
    <source>
        <dbReference type="EnsemblMetazoa" id="GMOY005533-PA"/>
    </source>
</evidence>